<feature type="region of interest" description="Disordered" evidence="5">
    <location>
        <begin position="324"/>
        <end position="344"/>
    </location>
</feature>
<feature type="transmembrane region" description="Helical" evidence="6">
    <location>
        <begin position="7"/>
        <end position="31"/>
    </location>
</feature>
<dbReference type="InterPro" id="IPR008521">
    <property type="entry name" value="Mg_trans_NIPA"/>
</dbReference>
<dbReference type="InterPro" id="IPR002013">
    <property type="entry name" value="SAC_dom"/>
</dbReference>
<dbReference type="Proteomes" id="UP000192927">
    <property type="component" value="Unassembled WGS sequence"/>
</dbReference>
<keyword evidence="2 6" id="KW-0812">Transmembrane</keyword>
<evidence type="ECO:0000256" key="1">
    <source>
        <dbReference type="ARBA" id="ARBA00004141"/>
    </source>
</evidence>
<evidence type="ECO:0000256" key="5">
    <source>
        <dbReference type="SAM" id="MobiDB-lite"/>
    </source>
</evidence>
<evidence type="ECO:0000256" key="2">
    <source>
        <dbReference type="ARBA" id="ARBA00022692"/>
    </source>
</evidence>
<dbReference type="PROSITE" id="PS50275">
    <property type="entry name" value="SAC"/>
    <property type="match status" value="1"/>
</dbReference>
<proteinExistence type="predicted"/>
<feature type="domain" description="HSac2" evidence="8">
    <location>
        <begin position="1111"/>
        <end position="1274"/>
    </location>
</feature>
<dbReference type="PANTHER" id="PTHR45662:SF7">
    <property type="entry name" value="SACI DOMAIN PROTEIN (AFU_ORTHOLOGUE AFUA_1G15890)"/>
    <property type="match status" value="1"/>
</dbReference>
<comment type="subcellular location">
    <subcellularLocation>
        <location evidence="1">Membrane</location>
        <topology evidence="1">Multi-pass membrane protein</topology>
    </subcellularLocation>
</comment>
<dbReference type="Pfam" id="PF02383">
    <property type="entry name" value="Syja_N"/>
    <property type="match status" value="1"/>
</dbReference>
<feature type="region of interest" description="Disordered" evidence="5">
    <location>
        <begin position="606"/>
        <end position="656"/>
    </location>
</feature>
<feature type="compositionally biased region" description="Polar residues" evidence="5">
    <location>
        <begin position="561"/>
        <end position="573"/>
    </location>
</feature>
<feature type="transmembrane region" description="Helical" evidence="6">
    <location>
        <begin position="51"/>
        <end position="69"/>
    </location>
</feature>
<evidence type="ECO:0000259" key="8">
    <source>
        <dbReference type="PROSITE" id="PS51791"/>
    </source>
</evidence>
<keyword evidence="3 6" id="KW-1133">Transmembrane helix</keyword>
<organism evidence="9 10">
    <name type="scientific">Lasallia pustulata</name>
    <dbReference type="NCBI Taxonomy" id="136370"/>
    <lineage>
        <taxon>Eukaryota</taxon>
        <taxon>Fungi</taxon>
        <taxon>Dikarya</taxon>
        <taxon>Ascomycota</taxon>
        <taxon>Pezizomycotina</taxon>
        <taxon>Lecanoromycetes</taxon>
        <taxon>OSLEUM clade</taxon>
        <taxon>Umbilicariomycetidae</taxon>
        <taxon>Umbilicariales</taxon>
        <taxon>Umbilicariaceae</taxon>
        <taxon>Lasallia</taxon>
    </lineage>
</organism>
<keyword evidence="4 6" id="KW-0472">Membrane</keyword>
<feature type="region of interest" description="Disordered" evidence="5">
    <location>
        <begin position="1239"/>
        <end position="1268"/>
    </location>
</feature>
<dbReference type="InterPro" id="IPR034753">
    <property type="entry name" value="hSac2"/>
</dbReference>
<dbReference type="InterPro" id="IPR022158">
    <property type="entry name" value="Inositol_phosphatase"/>
</dbReference>
<feature type="transmembrane region" description="Helical" evidence="6">
    <location>
        <begin position="273"/>
        <end position="291"/>
    </location>
</feature>
<dbReference type="SUPFAM" id="SSF103481">
    <property type="entry name" value="Multidrug resistance efflux transporter EmrE"/>
    <property type="match status" value="1"/>
</dbReference>
<dbReference type="EMBL" id="FWEW01002346">
    <property type="protein sequence ID" value="SLM38235.1"/>
    <property type="molecule type" value="Genomic_DNA"/>
</dbReference>
<evidence type="ECO:0000313" key="10">
    <source>
        <dbReference type="Proteomes" id="UP000192927"/>
    </source>
</evidence>
<feature type="transmembrane region" description="Helical" evidence="6">
    <location>
        <begin position="244"/>
        <end position="261"/>
    </location>
</feature>
<protein>
    <submittedName>
        <fullName evidence="9">Synaptojanin, N-terminal</fullName>
    </submittedName>
</protein>
<feature type="transmembrane region" description="Helical" evidence="6">
    <location>
        <begin position="76"/>
        <end position="97"/>
    </location>
</feature>
<feature type="compositionally biased region" description="Basic and acidic residues" evidence="5">
    <location>
        <begin position="616"/>
        <end position="629"/>
    </location>
</feature>
<dbReference type="GO" id="GO:0043812">
    <property type="term" value="F:phosphatidylinositol-4-phosphate phosphatase activity"/>
    <property type="evidence" value="ECO:0007669"/>
    <property type="project" value="TreeGrafter"/>
</dbReference>
<feature type="transmembrane region" description="Helical" evidence="6">
    <location>
        <begin position="144"/>
        <end position="166"/>
    </location>
</feature>
<feature type="compositionally biased region" description="Polar residues" evidence="5">
    <location>
        <begin position="606"/>
        <end position="615"/>
    </location>
</feature>
<dbReference type="InterPro" id="IPR037185">
    <property type="entry name" value="EmrE-like"/>
</dbReference>
<feature type="transmembrane region" description="Helical" evidence="6">
    <location>
        <begin position="212"/>
        <end position="229"/>
    </location>
</feature>
<dbReference type="PROSITE" id="PS51791">
    <property type="entry name" value="HSAC2"/>
    <property type="match status" value="1"/>
</dbReference>
<dbReference type="Pfam" id="PF12456">
    <property type="entry name" value="hSac2"/>
    <property type="match status" value="1"/>
</dbReference>
<feature type="transmembrane region" description="Helical" evidence="6">
    <location>
        <begin position="103"/>
        <end position="123"/>
    </location>
</feature>
<feature type="region of interest" description="Disordered" evidence="5">
    <location>
        <begin position="517"/>
        <end position="577"/>
    </location>
</feature>
<feature type="domain" description="SAC" evidence="7">
    <location>
        <begin position="674"/>
        <end position="1041"/>
    </location>
</feature>
<reference evidence="10" key="1">
    <citation type="submission" date="2017-03" db="EMBL/GenBank/DDBJ databases">
        <authorList>
            <person name="Sharma R."/>
            <person name="Thines M."/>
        </authorList>
    </citation>
    <scope>NUCLEOTIDE SEQUENCE [LARGE SCALE GENOMIC DNA]</scope>
</reference>
<evidence type="ECO:0000256" key="4">
    <source>
        <dbReference type="ARBA" id="ARBA00023136"/>
    </source>
</evidence>
<name>A0A1W5D5A1_9LECA</name>
<evidence type="ECO:0000256" key="6">
    <source>
        <dbReference type="SAM" id="Phobius"/>
    </source>
</evidence>
<evidence type="ECO:0000256" key="3">
    <source>
        <dbReference type="ARBA" id="ARBA00022989"/>
    </source>
</evidence>
<accession>A0A1W5D5A1</accession>
<dbReference type="GO" id="GO:0016020">
    <property type="term" value="C:membrane"/>
    <property type="evidence" value="ECO:0007669"/>
    <property type="project" value="UniProtKB-SubCell"/>
</dbReference>
<dbReference type="GO" id="GO:0015095">
    <property type="term" value="F:magnesium ion transmembrane transporter activity"/>
    <property type="evidence" value="ECO:0007669"/>
    <property type="project" value="InterPro"/>
</dbReference>
<evidence type="ECO:0000313" key="9">
    <source>
        <dbReference type="EMBL" id="SLM38235.1"/>
    </source>
</evidence>
<sequence>MLEDKYIGLALAITSTMAIGTSFVITKMGLLEASERHGFEGDGFAYLKSPTWWGGIVTLVVGEVANFAAYAFAPAILVTPLGALSVLIGAVLGAYFLKEELGVLGRLGCAICLIGSVIIVLHAPPDKEIQTVDEIIHDAMQPGFLLYCTAVTIFSAVMIYKVAPIYGKKNPLIYISICSTVGSISVMAVKAFGIALKLTISGKNQFSHPSTYAFAIVVVVCILTQMNYFNKALSQFSTSLVNPLYYVTFTTATLCASFILFRGFNTADAVNTLSLLSGFLVIFAGVYLLNLSRGDPDGHRLLNGNIEDGVPTDGIASLQTRRSMQSRRSMEPHRLSNGSVGFGNRGDREGLIHSYDEENGGFGLTELTEDSEGENGTPHYGIPSGTGYDMMPVLVRKLVIAAAADGLVVLPSGQRTQRITSGLQIDYSTHEIRPCSFDDYQTHQEPTISIESYGIVGLLSIASDSYVVSISGREEVASIRGKAVYVISSVSFIPLSSQTESQRAILGAKEALKKEFGGRSAGATADSDTSDDEEDHPAEGHEELDLPLLTTPKAAKGSRPVTPQTAHQRNTSVAEDVINKKGQYGRFAERWFSKKGWSVEKRRMQGMSTNVLEDSQASKDKGTEAREPTETAPAAKASDGPSDSLPPPEQSQASVAVGTHEIAKKFTPKLLQTTKLLLESRSFFFSYDYDITRRFGSQEVKSSELPLHRSVDPLYFWNHHLILPFTRGGYHTFVFPIMQGFVGQRIFTIEQASTGQAVSGAHENPEDIIKIQENATAVSDAHVSQGRQAFLITLISRRSIMRPGLRYLRRGVDDNGNTANSVETEQILSKPAWRASDKVFSFTQIRGSIPLYFSQSPYSFKPVPVLQHSFETNHIAFKEHFKDLVSRYGGIQIALLVDKHGGEAQIGQEYERHTEKLNDDNGISGTKIGFEWFDFHAVCRGMKFENVSLLMKSLTSSLDSFGVTVEVDGKLQTRQSGVLRTNCMDCLDRTNVVQSACGQRALEQQLKEEGVGINLQSDETTQWFNTLWADNGDAISKQYSSTRALKGDYTRTRKRDYRGAINDLGLTLSRYYNNIINDYFCQAAIDYLLGNVTSQVFEEFEANMMSGDPAMSMRKVRQNAIDVSSKIVISEGSEELVGGWTLQCPRENSTVRTHPFEEAVLLLTDAALYAVRFDWNMAKVSSFERVDLRSVTGITYGTYITSTLAASQMDEQRNVGFVVKYRPGKKDIARVNTRSLTSAVGNDGKTEAGSEGDADPSPTPACDTCDAEGADGLSTKDSASKLKILAFKALPARSSVASGDGQEAPLVVTEKEMVRSICEEIERAVWGGKATEQEREKGPGFVEERDIISLSEAKKGTGLLEQFTHSLKKLVWA</sequence>
<evidence type="ECO:0000259" key="7">
    <source>
        <dbReference type="PROSITE" id="PS50275"/>
    </source>
</evidence>
<dbReference type="Pfam" id="PF05653">
    <property type="entry name" value="Mg_trans_NIPA"/>
    <property type="match status" value="1"/>
</dbReference>
<feature type="transmembrane region" description="Helical" evidence="6">
    <location>
        <begin position="172"/>
        <end position="200"/>
    </location>
</feature>
<dbReference type="GO" id="GO:0046856">
    <property type="term" value="P:phosphatidylinositol dephosphorylation"/>
    <property type="evidence" value="ECO:0007669"/>
    <property type="project" value="TreeGrafter"/>
</dbReference>
<keyword evidence="10" id="KW-1185">Reference proteome</keyword>
<dbReference type="GO" id="GO:0005783">
    <property type="term" value="C:endoplasmic reticulum"/>
    <property type="evidence" value="ECO:0007669"/>
    <property type="project" value="TreeGrafter"/>
</dbReference>
<dbReference type="PANTHER" id="PTHR45662">
    <property type="entry name" value="PHOSPHATIDYLINOSITIDE PHOSPHATASE SAC1"/>
    <property type="match status" value="1"/>
</dbReference>